<dbReference type="CDD" id="cd07822">
    <property type="entry name" value="SRPBCC_4"/>
    <property type="match status" value="1"/>
</dbReference>
<dbReference type="Proteomes" id="UP000294933">
    <property type="component" value="Unassembled WGS sequence"/>
</dbReference>
<accession>A0A4Y7QGU6</accession>
<organism evidence="1 2">
    <name type="scientific">Rickenella mellea</name>
    <dbReference type="NCBI Taxonomy" id="50990"/>
    <lineage>
        <taxon>Eukaryota</taxon>
        <taxon>Fungi</taxon>
        <taxon>Dikarya</taxon>
        <taxon>Basidiomycota</taxon>
        <taxon>Agaricomycotina</taxon>
        <taxon>Agaricomycetes</taxon>
        <taxon>Hymenochaetales</taxon>
        <taxon>Rickenellaceae</taxon>
        <taxon>Rickenella</taxon>
    </lineage>
</organism>
<keyword evidence="2" id="KW-1185">Reference proteome</keyword>
<evidence type="ECO:0008006" key="3">
    <source>
        <dbReference type="Google" id="ProtNLM"/>
    </source>
</evidence>
<dbReference type="SUPFAM" id="SSF55961">
    <property type="entry name" value="Bet v1-like"/>
    <property type="match status" value="1"/>
</dbReference>
<dbReference type="VEuPathDB" id="FungiDB:BD410DRAFT_473274"/>
<name>A0A4Y7QGU6_9AGAM</name>
<protein>
    <recommendedName>
        <fullName evidence="3">Coenzyme Q-binding protein COQ10 START domain-containing protein</fullName>
    </recommendedName>
</protein>
<sequence>MSSNLPPPAERGVFCILESKVINASPEKVWDTLLDFQSYREWNPFVRSITILDSSAKPATEQNGHSLTEGTRISMQVHIPATLERTGWPNPHKVDIIVNTYDNDRRRVEWSPTGYPAWLLRSRRWQTVSTVEDGTLYETREVFAGPLVYLVNLLTGRDLRISLQRMAEALKTRAEQS</sequence>
<dbReference type="AlphaFoldDB" id="A0A4Y7QGU6"/>
<dbReference type="PANTHER" id="PTHR36166:SF1">
    <property type="entry name" value="SRPBCC DOMAIN-CONTAINING PROTEIN"/>
    <property type="match status" value="1"/>
</dbReference>
<dbReference type="InterPro" id="IPR023393">
    <property type="entry name" value="START-like_dom_sf"/>
</dbReference>
<dbReference type="Gene3D" id="3.30.530.20">
    <property type="match status" value="1"/>
</dbReference>
<dbReference type="Pfam" id="PF10604">
    <property type="entry name" value="Polyketide_cyc2"/>
    <property type="match status" value="1"/>
</dbReference>
<dbReference type="InterPro" id="IPR019587">
    <property type="entry name" value="Polyketide_cyclase/dehydratase"/>
</dbReference>
<gene>
    <name evidence="1" type="ORF">BD410DRAFT_473274</name>
</gene>
<dbReference type="OrthoDB" id="509124at2759"/>
<dbReference type="PANTHER" id="PTHR36166">
    <property type="entry name" value="CHROMOSOME 9, WHOLE GENOME SHOTGUN SEQUENCE"/>
    <property type="match status" value="1"/>
</dbReference>
<evidence type="ECO:0000313" key="2">
    <source>
        <dbReference type="Proteomes" id="UP000294933"/>
    </source>
</evidence>
<evidence type="ECO:0000313" key="1">
    <source>
        <dbReference type="EMBL" id="TDL26884.1"/>
    </source>
</evidence>
<reference evidence="1 2" key="1">
    <citation type="submission" date="2018-06" db="EMBL/GenBank/DDBJ databases">
        <title>A transcriptomic atlas of mushroom development highlights an independent origin of complex multicellularity.</title>
        <authorList>
            <consortium name="DOE Joint Genome Institute"/>
            <person name="Krizsan K."/>
            <person name="Almasi E."/>
            <person name="Merenyi Z."/>
            <person name="Sahu N."/>
            <person name="Viragh M."/>
            <person name="Koszo T."/>
            <person name="Mondo S."/>
            <person name="Kiss B."/>
            <person name="Balint B."/>
            <person name="Kues U."/>
            <person name="Barry K."/>
            <person name="Hegedus J.C."/>
            <person name="Henrissat B."/>
            <person name="Johnson J."/>
            <person name="Lipzen A."/>
            <person name="Ohm R."/>
            <person name="Nagy I."/>
            <person name="Pangilinan J."/>
            <person name="Yan J."/>
            <person name="Xiong Y."/>
            <person name="Grigoriev I.V."/>
            <person name="Hibbett D.S."/>
            <person name="Nagy L.G."/>
        </authorList>
    </citation>
    <scope>NUCLEOTIDE SEQUENCE [LARGE SCALE GENOMIC DNA]</scope>
    <source>
        <strain evidence="1 2">SZMC22713</strain>
    </source>
</reference>
<proteinExistence type="predicted"/>
<dbReference type="EMBL" id="ML170160">
    <property type="protein sequence ID" value="TDL26884.1"/>
    <property type="molecule type" value="Genomic_DNA"/>
</dbReference>